<evidence type="ECO:0000256" key="4">
    <source>
        <dbReference type="ARBA" id="ARBA00022989"/>
    </source>
</evidence>
<keyword evidence="7" id="KW-0407">Ion channel</keyword>
<dbReference type="Proteomes" id="UP001159405">
    <property type="component" value="Unassembled WGS sequence"/>
</dbReference>
<gene>
    <name evidence="10" type="ORF">PLOB_00000286</name>
</gene>
<evidence type="ECO:0000256" key="1">
    <source>
        <dbReference type="ARBA" id="ARBA00004141"/>
    </source>
</evidence>
<feature type="non-terminal residue" evidence="10">
    <location>
        <position position="1"/>
    </location>
</feature>
<feature type="transmembrane region" description="Helical" evidence="8">
    <location>
        <begin position="492"/>
        <end position="518"/>
    </location>
</feature>
<dbReference type="InterPro" id="IPR043136">
    <property type="entry name" value="B30.2/SPRY_sf"/>
</dbReference>
<evidence type="ECO:0000256" key="6">
    <source>
        <dbReference type="ARBA" id="ARBA00023136"/>
    </source>
</evidence>
<proteinExistence type="predicted"/>
<feature type="domain" description="VWFA" evidence="9">
    <location>
        <begin position="142"/>
        <end position="334"/>
    </location>
</feature>
<dbReference type="EMBL" id="CALNXK010000001">
    <property type="protein sequence ID" value="CAH3032259.1"/>
    <property type="molecule type" value="Genomic_DNA"/>
</dbReference>
<dbReference type="Gene3D" id="3.40.50.410">
    <property type="entry name" value="von Willebrand factor, type A domain"/>
    <property type="match status" value="1"/>
</dbReference>
<evidence type="ECO:0000256" key="8">
    <source>
        <dbReference type="SAM" id="Phobius"/>
    </source>
</evidence>
<dbReference type="PANTHER" id="PTHR10117">
    <property type="entry name" value="TRANSIENT RECEPTOR POTENTIAL CHANNEL"/>
    <property type="match status" value="1"/>
</dbReference>
<reference evidence="10 11" key="1">
    <citation type="submission" date="2022-05" db="EMBL/GenBank/DDBJ databases">
        <authorList>
            <consortium name="Genoscope - CEA"/>
            <person name="William W."/>
        </authorList>
    </citation>
    <scope>NUCLEOTIDE SEQUENCE [LARGE SCALE GENOMIC DNA]</scope>
</reference>
<dbReference type="InterPro" id="IPR002153">
    <property type="entry name" value="TRPC_channel"/>
</dbReference>
<dbReference type="Pfam" id="PF00520">
    <property type="entry name" value="Ion_trans"/>
    <property type="match status" value="1"/>
</dbReference>
<protein>
    <recommendedName>
        <fullName evidence="9">VWFA domain-containing protein</fullName>
    </recommendedName>
</protein>
<keyword evidence="5" id="KW-0406">Ion transport</keyword>
<comment type="caution">
    <text evidence="10">The sequence shown here is derived from an EMBL/GenBank/DDBJ whole genome shotgun (WGS) entry which is preliminary data.</text>
</comment>
<dbReference type="InterPro" id="IPR005821">
    <property type="entry name" value="Ion_trans_dom"/>
</dbReference>
<accession>A0ABN8MSH1</accession>
<evidence type="ECO:0000313" key="10">
    <source>
        <dbReference type="EMBL" id="CAH3032259.1"/>
    </source>
</evidence>
<dbReference type="SUPFAM" id="SSF81324">
    <property type="entry name" value="Voltage-gated potassium channels"/>
    <property type="match status" value="1"/>
</dbReference>
<dbReference type="InterPro" id="IPR036465">
    <property type="entry name" value="vWFA_dom_sf"/>
</dbReference>
<dbReference type="PRINTS" id="PR01097">
    <property type="entry name" value="TRNSRECEPTRP"/>
</dbReference>
<keyword evidence="11" id="KW-1185">Reference proteome</keyword>
<evidence type="ECO:0000256" key="5">
    <source>
        <dbReference type="ARBA" id="ARBA00023065"/>
    </source>
</evidence>
<keyword evidence="6 8" id="KW-0472">Membrane</keyword>
<dbReference type="PROSITE" id="PS50234">
    <property type="entry name" value="VWFA"/>
    <property type="match status" value="1"/>
</dbReference>
<feature type="transmembrane region" description="Helical" evidence="8">
    <location>
        <begin position="104"/>
        <end position="127"/>
    </location>
</feature>
<dbReference type="SUPFAM" id="SSF53300">
    <property type="entry name" value="vWA-like"/>
    <property type="match status" value="1"/>
</dbReference>
<name>A0ABN8MSH1_9CNID</name>
<keyword evidence="3 8" id="KW-0812">Transmembrane</keyword>
<dbReference type="PANTHER" id="PTHR10117:SF54">
    <property type="entry name" value="TRANSIENT RECEPTOR POTENTIAL-GAMMA PROTEIN"/>
    <property type="match status" value="1"/>
</dbReference>
<evidence type="ECO:0000313" key="11">
    <source>
        <dbReference type="Proteomes" id="UP001159405"/>
    </source>
</evidence>
<evidence type="ECO:0000256" key="3">
    <source>
        <dbReference type="ARBA" id="ARBA00022692"/>
    </source>
</evidence>
<organism evidence="10 11">
    <name type="scientific">Porites lobata</name>
    <dbReference type="NCBI Taxonomy" id="104759"/>
    <lineage>
        <taxon>Eukaryota</taxon>
        <taxon>Metazoa</taxon>
        <taxon>Cnidaria</taxon>
        <taxon>Anthozoa</taxon>
        <taxon>Hexacorallia</taxon>
        <taxon>Scleractinia</taxon>
        <taxon>Fungiina</taxon>
        <taxon>Poritidae</taxon>
        <taxon>Porites</taxon>
    </lineage>
</organism>
<dbReference type="Pfam" id="PF00092">
    <property type="entry name" value="VWA"/>
    <property type="match status" value="1"/>
</dbReference>
<feature type="transmembrane region" description="Helical" evidence="8">
    <location>
        <begin position="427"/>
        <end position="448"/>
    </location>
</feature>
<keyword evidence="2" id="KW-0813">Transport</keyword>
<sequence length="902" mass="104014">LIVQVNFKLHRLARRKGSGEEDFTKLANSVGEFTSCLLDPLKTNTEARHAFGDSLDYLLEAGIEMKQKKFFTHPVMNNLMTKKWFGTFGKLKRSSWLEVERWKWLFLNIWCLFDIFMFPFLFTIFYIKHCFNKATRRSKEMDLAFIINATSDVANVAFELMKGTIYNLLHKYKNNHQVKFQILIHGKDDSLREICLKDGETDIELKRDTKVNTPGLHEDLKKVTQTSSQFVRKNSEKVLVFLTDHKVCLRHKQEHDEKEIEKVKKEGFKIVPVGIGPHIDIRELERINNDRSKVKRFGEYANPEIVGKNILQERYQEYFTTPYFVFIRDTLSYLALVGLHFALCLETSSIPFSGLEWAILVFFLGRILMESRQFLGVQESRGPKADEKKSNRNLRGSAYQFCGKEEEEKGKTAIFLHRCKKYLRDRWNILDFIALLNYLVTFVLRVVTWNLSESVTDNRALVFSGYLYGLNTMFLTLRAFGHVMETIEGIGAIQIALFQIIGDVMPIFWQFIATILAFSSSITKVYMAERSFISNTNGTESWWSMTKLLTWSLLGIAELDPLDSVDSTSLIIVHFLFGTFLVLGVILLVNMMIAILSNTYQRVEDNSLKEWSFKKAITIQTYSTYHPIPVPFNLISQFFLLTKWLCLLCARQCCGRQPEKKKSLNGVVETLENEYFSRYRYSFPLTDETKMDHVLQETEKSRQMANHIAYTTFVAHGVNNGILPIGPEAWISQGIRIHGNLLICEGSAFCSTCIDDPAEYHGARYKYHLSPSFPHFEVLIQETGNRRLLGVGVVERRYGNHAMPGWFKGTVGYHIDDGRIFDGNPKKGVQCEGKYAMAYRGDLISCTVKFDLAENGKVPIVFYLNGRQIDQNNISMKYTGREKLYPYIGMGQKGIRVLAKVR</sequence>
<evidence type="ECO:0000259" key="9">
    <source>
        <dbReference type="PROSITE" id="PS50234"/>
    </source>
</evidence>
<feature type="transmembrane region" description="Helical" evidence="8">
    <location>
        <begin position="571"/>
        <end position="596"/>
    </location>
</feature>
<feature type="non-terminal residue" evidence="10">
    <location>
        <position position="902"/>
    </location>
</feature>
<evidence type="ECO:0000256" key="7">
    <source>
        <dbReference type="ARBA" id="ARBA00023303"/>
    </source>
</evidence>
<keyword evidence="4 8" id="KW-1133">Transmembrane helix</keyword>
<feature type="transmembrane region" description="Helical" evidence="8">
    <location>
        <begin position="460"/>
        <end position="480"/>
    </location>
</feature>
<evidence type="ECO:0000256" key="2">
    <source>
        <dbReference type="ARBA" id="ARBA00022448"/>
    </source>
</evidence>
<dbReference type="InterPro" id="IPR002035">
    <property type="entry name" value="VWF_A"/>
</dbReference>
<dbReference type="Gene3D" id="2.60.120.920">
    <property type="match status" value="1"/>
</dbReference>
<comment type="subcellular location">
    <subcellularLocation>
        <location evidence="1">Membrane</location>
        <topology evidence="1">Multi-pass membrane protein</topology>
    </subcellularLocation>
</comment>